<gene>
    <name evidence="1" type="ORF">H1R20_g10169</name>
</gene>
<keyword evidence="2" id="KW-1185">Reference proteome</keyword>
<dbReference type="AlphaFoldDB" id="A0A9W8J9L6"/>
<evidence type="ECO:0000313" key="1">
    <source>
        <dbReference type="EMBL" id="KAJ2926905.1"/>
    </source>
</evidence>
<dbReference type="Proteomes" id="UP001140091">
    <property type="component" value="Unassembled WGS sequence"/>
</dbReference>
<sequence>MRVYRLAGGRLEPIDVVALAEVVVSRTVQVYGSEKGQSSFEPLTEVDLANYDVRSLETQWKQAISSLARNSKFLKRDANANSNVEDGPGDVVSKAEDILTNGFMAYRFMTHQMDNFEDHADATNLHHELDQEMRTMENLDLEKYQDVAILGRRSIPHLLHSVSQLFPNTIPGDNVFEFRFRAKKLLYKWKPFILRDVLRDSLADPYIWKYERTGYHARLLCRRPVDETANEA</sequence>
<dbReference type="EMBL" id="JANBPK010001042">
    <property type="protein sequence ID" value="KAJ2926905.1"/>
    <property type="molecule type" value="Genomic_DNA"/>
</dbReference>
<dbReference type="OrthoDB" id="2895182at2759"/>
<organism evidence="1 2">
    <name type="scientific">Candolleomyces eurysporus</name>
    <dbReference type="NCBI Taxonomy" id="2828524"/>
    <lineage>
        <taxon>Eukaryota</taxon>
        <taxon>Fungi</taxon>
        <taxon>Dikarya</taxon>
        <taxon>Basidiomycota</taxon>
        <taxon>Agaricomycotina</taxon>
        <taxon>Agaricomycetes</taxon>
        <taxon>Agaricomycetidae</taxon>
        <taxon>Agaricales</taxon>
        <taxon>Agaricineae</taxon>
        <taxon>Psathyrellaceae</taxon>
        <taxon>Candolleomyces</taxon>
    </lineage>
</organism>
<proteinExistence type="predicted"/>
<reference evidence="1" key="1">
    <citation type="submission" date="2022-06" db="EMBL/GenBank/DDBJ databases">
        <title>Genome Sequence of Candolleomyces eurysporus.</title>
        <authorList>
            <person name="Buettner E."/>
        </authorList>
    </citation>
    <scope>NUCLEOTIDE SEQUENCE</scope>
    <source>
        <strain evidence="1">VTCC 930004</strain>
    </source>
</reference>
<evidence type="ECO:0000313" key="2">
    <source>
        <dbReference type="Proteomes" id="UP001140091"/>
    </source>
</evidence>
<protein>
    <submittedName>
        <fullName evidence="1">Uncharacterized protein</fullName>
    </submittedName>
</protein>
<comment type="caution">
    <text evidence="1">The sequence shown here is derived from an EMBL/GenBank/DDBJ whole genome shotgun (WGS) entry which is preliminary data.</text>
</comment>
<feature type="non-terminal residue" evidence="1">
    <location>
        <position position="1"/>
    </location>
</feature>
<name>A0A9W8J9L6_9AGAR</name>
<accession>A0A9W8J9L6</accession>